<gene>
    <name evidence="4" type="ORF">LSTR_LSTR016297</name>
</gene>
<reference evidence="4 5" key="1">
    <citation type="journal article" date="2017" name="Gigascience">
        <title>Genome sequence of the small brown planthopper, Laodelphax striatellus.</title>
        <authorList>
            <person name="Zhu J."/>
            <person name="Jiang F."/>
            <person name="Wang X."/>
            <person name="Yang P."/>
            <person name="Bao Y."/>
            <person name="Zhao W."/>
            <person name="Wang W."/>
            <person name="Lu H."/>
            <person name="Wang Q."/>
            <person name="Cui N."/>
            <person name="Li J."/>
            <person name="Chen X."/>
            <person name="Luo L."/>
            <person name="Yu J."/>
            <person name="Kang L."/>
            <person name="Cui F."/>
        </authorList>
    </citation>
    <scope>NUCLEOTIDE SEQUENCE [LARGE SCALE GENOMIC DNA]</scope>
    <source>
        <strain evidence="4">Lst14</strain>
    </source>
</reference>
<dbReference type="SMR" id="A0A482X4W5"/>
<protein>
    <recommendedName>
        <fullName evidence="6">Cation/H+ exchanger domain-containing protein</fullName>
    </recommendedName>
</protein>
<feature type="compositionally biased region" description="Acidic residues" evidence="2">
    <location>
        <begin position="90"/>
        <end position="99"/>
    </location>
</feature>
<dbReference type="InterPro" id="IPR051843">
    <property type="entry name" value="CPA1_transporter"/>
</dbReference>
<dbReference type="OrthoDB" id="423807at2759"/>
<proteinExistence type="inferred from homology"/>
<dbReference type="GO" id="GO:0098662">
    <property type="term" value="P:inorganic cation transmembrane transport"/>
    <property type="evidence" value="ECO:0007669"/>
    <property type="project" value="TreeGrafter"/>
</dbReference>
<dbReference type="Proteomes" id="UP000291343">
    <property type="component" value="Unassembled WGS sequence"/>
</dbReference>
<keyword evidence="3" id="KW-1133">Transmembrane helix</keyword>
<feature type="region of interest" description="Disordered" evidence="2">
    <location>
        <begin position="67"/>
        <end position="128"/>
    </location>
</feature>
<keyword evidence="3" id="KW-0812">Transmembrane</keyword>
<sequence>MFDLLILKAALGPVAVSTLMDERGSEEYRHAEVVMMICILSILLTAPLGAILISLLGKRILTKTTGNISPPEGWRRTHRPSIRDITINEHEEEEDENDNDIEKKKENSNNLSTNWQQQPPPFIISAQP</sequence>
<accession>A0A482X4W5</accession>
<dbReference type="PANTHER" id="PTHR31102">
    <property type="match status" value="1"/>
</dbReference>
<evidence type="ECO:0000256" key="2">
    <source>
        <dbReference type="SAM" id="MobiDB-lite"/>
    </source>
</evidence>
<dbReference type="AlphaFoldDB" id="A0A482X4W5"/>
<dbReference type="STRING" id="195883.A0A482X4W5"/>
<keyword evidence="5" id="KW-1185">Reference proteome</keyword>
<keyword evidence="3" id="KW-0472">Membrane</keyword>
<dbReference type="EMBL" id="QKKF02017670">
    <property type="protein sequence ID" value="RZF40763.1"/>
    <property type="molecule type" value="Genomic_DNA"/>
</dbReference>
<evidence type="ECO:0000313" key="4">
    <source>
        <dbReference type="EMBL" id="RZF40763.1"/>
    </source>
</evidence>
<name>A0A482X4W5_LAOST</name>
<evidence type="ECO:0000256" key="3">
    <source>
        <dbReference type="SAM" id="Phobius"/>
    </source>
</evidence>
<evidence type="ECO:0000256" key="1">
    <source>
        <dbReference type="ARBA" id="ARBA00007367"/>
    </source>
</evidence>
<organism evidence="4 5">
    <name type="scientific">Laodelphax striatellus</name>
    <name type="common">Small brown planthopper</name>
    <name type="synonym">Delphax striatella</name>
    <dbReference type="NCBI Taxonomy" id="195883"/>
    <lineage>
        <taxon>Eukaryota</taxon>
        <taxon>Metazoa</taxon>
        <taxon>Ecdysozoa</taxon>
        <taxon>Arthropoda</taxon>
        <taxon>Hexapoda</taxon>
        <taxon>Insecta</taxon>
        <taxon>Pterygota</taxon>
        <taxon>Neoptera</taxon>
        <taxon>Paraneoptera</taxon>
        <taxon>Hemiptera</taxon>
        <taxon>Auchenorrhyncha</taxon>
        <taxon>Fulgoroidea</taxon>
        <taxon>Delphacidae</taxon>
        <taxon>Criomorphinae</taxon>
        <taxon>Laodelphax</taxon>
    </lineage>
</organism>
<evidence type="ECO:0000313" key="5">
    <source>
        <dbReference type="Proteomes" id="UP000291343"/>
    </source>
</evidence>
<evidence type="ECO:0008006" key="6">
    <source>
        <dbReference type="Google" id="ProtNLM"/>
    </source>
</evidence>
<comment type="similarity">
    <text evidence="1">Belongs to the monovalent cation:proton antiporter 1 (CPA1) transporter (TC 2.A.36) family.</text>
</comment>
<dbReference type="PANTHER" id="PTHR31102:SF1">
    <property type="entry name" value="CATION_H+ EXCHANGER DOMAIN-CONTAINING PROTEIN"/>
    <property type="match status" value="1"/>
</dbReference>
<dbReference type="InParanoid" id="A0A482X4W5"/>
<feature type="transmembrane region" description="Helical" evidence="3">
    <location>
        <begin position="33"/>
        <end position="56"/>
    </location>
</feature>
<comment type="caution">
    <text evidence="4">The sequence shown here is derived from an EMBL/GenBank/DDBJ whole genome shotgun (WGS) entry which is preliminary data.</text>
</comment>